<feature type="binding site" evidence="14">
    <location>
        <position position="273"/>
    </location>
    <ligand>
        <name>Zn(2+)</name>
        <dbReference type="ChEBI" id="CHEBI:29105"/>
        <note>catalytic</note>
    </ligand>
</feature>
<feature type="transmembrane region" description="Helical" evidence="15">
    <location>
        <begin position="56"/>
        <end position="78"/>
    </location>
</feature>
<dbReference type="Pfam" id="PF01435">
    <property type="entry name" value="Peptidase_M48"/>
    <property type="match status" value="1"/>
</dbReference>
<keyword evidence="3 15" id="KW-0812">Transmembrane</keyword>
<keyword evidence="9 15" id="KW-0482">Metalloprotease</keyword>
<evidence type="ECO:0000256" key="3">
    <source>
        <dbReference type="ARBA" id="ARBA00022692"/>
    </source>
</evidence>
<evidence type="ECO:0000256" key="4">
    <source>
        <dbReference type="ARBA" id="ARBA00022723"/>
    </source>
</evidence>
<evidence type="ECO:0000256" key="2">
    <source>
        <dbReference type="ARBA" id="ARBA00022670"/>
    </source>
</evidence>
<keyword evidence="6 15" id="KW-0256">Endoplasmic reticulum</keyword>
<feature type="domain" description="Peptidase M48" evidence="16">
    <location>
        <begin position="200"/>
        <end position="403"/>
    </location>
</feature>
<dbReference type="EMBL" id="JPQZ01000018">
    <property type="protein sequence ID" value="KKO75560.1"/>
    <property type="molecule type" value="Genomic_DNA"/>
</dbReference>
<sequence>MFEHAIVLFMLFNALVEIYLTLRNIISLFKERSKVAKSLSTEEEYKQMQDYNKDKFFFSIFKCIILTIKEVIIVKYRINQLLYDNYFRNSYMSQVFFFLANYNLNTIFDIPFRLYSTFRIEHIHGFNKMSLLLFFTDLVKSTLIFNIIFFFILHVALNLISSYLNSFWLYLWVFMSITQLVMVVIYPVYIQPLFNKFTELEEGTLKEKITSLCKKIGFKASKVLVMDGSKRSSHSNAYFIGLFKEKRIVLYDTLKNQMDEDEILAVLCHEFGHWYKSHTLKLVFCALIQQLFYFWSTNQLLNNEYFSKALFYQNEPLIIKLMYVVYFLNIAEIPISLSNNVLSRSFEREADVYAVKQGYGKELSSALVKLSKENKGNLSPDSLYSTFYNSHPTVVERMQLIEDEMKKIK</sequence>
<keyword evidence="5 15" id="KW-0378">Hydrolase</keyword>
<gene>
    <name evidence="18" type="ORF">AAJ76_1800058791</name>
</gene>
<keyword evidence="7 14" id="KW-0862">Zinc</keyword>
<keyword evidence="10 15" id="KW-0472">Membrane</keyword>
<evidence type="ECO:0000256" key="5">
    <source>
        <dbReference type="ARBA" id="ARBA00022801"/>
    </source>
</evidence>
<dbReference type="GO" id="GO:0004222">
    <property type="term" value="F:metalloendopeptidase activity"/>
    <property type="evidence" value="ECO:0007669"/>
    <property type="project" value="UniProtKB-UniRule"/>
</dbReference>
<name>A0A0F9WFQ6_9MICR</name>
<comment type="cofactor">
    <cofactor evidence="14 15">
        <name>Zn(2+)</name>
        <dbReference type="ChEBI" id="CHEBI:29105"/>
    </cofactor>
    <text evidence="14 15">Binds 1 zinc ion per subunit.</text>
</comment>
<feature type="binding site" evidence="14">
    <location>
        <position position="347"/>
    </location>
    <ligand>
        <name>Zn(2+)</name>
        <dbReference type="ChEBI" id="CHEBI:29105"/>
        <note>catalytic</note>
    </ligand>
</feature>
<evidence type="ECO:0000256" key="9">
    <source>
        <dbReference type="ARBA" id="ARBA00023049"/>
    </source>
</evidence>
<dbReference type="GO" id="GO:0005789">
    <property type="term" value="C:endoplasmic reticulum membrane"/>
    <property type="evidence" value="ECO:0007669"/>
    <property type="project" value="UniProtKB-SubCell"/>
</dbReference>
<dbReference type="InterPro" id="IPR032456">
    <property type="entry name" value="Peptidase_M48_N"/>
</dbReference>
<dbReference type="GeneID" id="36319215"/>
<comment type="caution">
    <text evidence="18">The sequence shown here is derived from an EMBL/GenBank/DDBJ whole genome shotgun (WGS) entry which is preliminary data.</text>
</comment>
<feature type="transmembrane region" description="Helical" evidence="15">
    <location>
        <begin position="6"/>
        <end position="26"/>
    </location>
</feature>
<evidence type="ECO:0000256" key="11">
    <source>
        <dbReference type="ARBA" id="ARBA00044456"/>
    </source>
</evidence>
<comment type="catalytic activity">
    <reaction evidence="11 15">
        <text>Hydrolyzes the peptide bond -P2-(S-farnesyl or geranylgeranyl)C-P1'-P2'-P3'-COOH where P1' and P2' are amino acids with aliphatic side chains and P3' is any C-terminal residue.</text>
        <dbReference type="EC" id="3.4.24.84"/>
    </reaction>
</comment>
<dbReference type="FunFam" id="3.30.2010.10:FF:000002">
    <property type="entry name" value="CAAX prenyl protease"/>
    <property type="match status" value="1"/>
</dbReference>
<keyword evidence="19" id="KW-1185">Reference proteome</keyword>
<dbReference type="GO" id="GO:0071586">
    <property type="term" value="P:CAAX-box protein processing"/>
    <property type="evidence" value="ECO:0007669"/>
    <property type="project" value="UniProtKB-UniRule"/>
</dbReference>
<evidence type="ECO:0000259" key="17">
    <source>
        <dbReference type="Pfam" id="PF16491"/>
    </source>
</evidence>
<protein>
    <recommendedName>
        <fullName evidence="15">CAAX prenyl protease</fullName>
        <ecNumber evidence="15">3.4.24.84</ecNumber>
    </recommendedName>
</protein>
<feature type="transmembrane region" description="Helical" evidence="15">
    <location>
        <begin position="131"/>
        <end position="157"/>
    </location>
</feature>
<comment type="similarity">
    <text evidence="12 15">Belongs to the peptidase M48A family.</text>
</comment>
<dbReference type="GO" id="GO:0046872">
    <property type="term" value="F:metal ion binding"/>
    <property type="evidence" value="ECO:0007669"/>
    <property type="project" value="UniProtKB-UniRule"/>
</dbReference>
<evidence type="ECO:0000256" key="6">
    <source>
        <dbReference type="ARBA" id="ARBA00022824"/>
    </source>
</evidence>
<evidence type="ECO:0000256" key="14">
    <source>
        <dbReference type="PIRSR" id="PIRSR627057-2"/>
    </source>
</evidence>
<dbReference type="InterPro" id="IPR027057">
    <property type="entry name" value="CAXX_Prtase_1"/>
</dbReference>
<evidence type="ECO:0000256" key="8">
    <source>
        <dbReference type="ARBA" id="ARBA00022989"/>
    </source>
</evidence>
<dbReference type="CDD" id="cd07343">
    <property type="entry name" value="M48A_Zmpste24p_like"/>
    <property type="match status" value="1"/>
</dbReference>
<dbReference type="Proteomes" id="UP000034350">
    <property type="component" value="Unassembled WGS sequence"/>
</dbReference>
<comment type="function">
    <text evidence="15">Proteolytically removes the C-terminal three residues of farnesylated proteins.</text>
</comment>
<feature type="transmembrane region" description="Helical" evidence="15">
    <location>
        <begin position="169"/>
        <end position="189"/>
    </location>
</feature>
<evidence type="ECO:0000313" key="19">
    <source>
        <dbReference type="Proteomes" id="UP000034350"/>
    </source>
</evidence>
<evidence type="ECO:0000259" key="16">
    <source>
        <dbReference type="Pfam" id="PF01435"/>
    </source>
</evidence>
<dbReference type="VEuPathDB" id="MicrosporidiaDB:NCER_100744"/>
<evidence type="ECO:0000256" key="7">
    <source>
        <dbReference type="ARBA" id="ARBA00022833"/>
    </source>
</evidence>
<evidence type="ECO:0000313" key="18">
    <source>
        <dbReference type="EMBL" id="KKO75560.1"/>
    </source>
</evidence>
<evidence type="ECO:0000256" key="12">
    <source>
        <dbReference type="ARBA" id="ARBA00060927"/>
    </source>
</evidence>
<evidence type="ECO:0000256" key="10">
    <source>
        <dbReference type="ARBA" id="ARBA00023136"/>
    </source>
</evidence>
<feature type="transmembrane region" description="Helical" evidence="15">
    <location>
        <begin position="90"/>
        <end position="110"/>
    </location>
</feature>
<dbReference type="EC" id="3.4.24.84" evidence="15"/>
<dbReference type="InterPro" id="IPR001915">
    <property type="entry name" value="Peptidase_M48"/>
</dbReference>
<feature type="active site" description="Proton donor" evidence="13">
    <location>
        <position position="351"/>
    </location>
</feature>
<organism evidence="18 19">
    <name type="scientific">Vairimorpha ceranae</name>
    <dbReference type="NCBI Taxonomy" id="40302"/>
    <lineage>
        <taxon>Eukaryota</taxon>
        <taxon>Fungi</taxon>
        <taxon>Fungi incertae sedis</taxon>
        <taxon>Microsporidia</taxon>
        <taxon>Nosematidae</taxon>
        <taxon>Vairimorpha</taxon>
    </lineage>
</organism>
<accession>A0A0F9WFQ6</accession>
<reference evidence="18 19" key="1">
    <citation type="journal article" date="2015" name="Environ. Microbiol.">
        <title>Genome analyses suggest the presence of polyploidy and recent human-driven expansions in eight global populations of the honeybee pathogen Nosema ceranae.</title>
        <authorList>
            <person name="Pelin A."/>
            <person name="Selman M."/>
            <person name="Aris-Brosou S."/>
            <person name="Farinelli L."/>
            <person name="Corradi N."/>
        </authorList>
    </citation>
    <scope>NUCLEOTIDE SEQUENCE [LARGE SCALE GENOMIC DNA]</scope>
    <source>
        <strain evidence="18 19">PA08 1199</strain>
    </source>
</reference>
<dbReference type="VEuPathDB" id="MicrosporidiaDB:AAJ76_1800058791"/>
<evidence type="ECO:0000256" key="15">
    <source>
        <dbReference type="RuleBase" id="RU366005"/>
    </source>
</evidence>
<dbReference type="OrthoDB" id="360839at2759"/>
<evidence type="ECO:0000256" key="13">
    <source>
        <dbReference type="PIRSR" id="PIRSR627057-1"/>
    </source>
</evidence>
<proteinExistence type="inferred from homology"/>
<evidence type="ECO:0000256" key="1">
    <source>
        <dbReference type="ARBA" id="ARBA00004477"/>
    </source>
</evidence>
<keyword evidence="2 15" id="KW-0645">Protease</keyword>
<dbReference type="Pfam" id="PF16491">
    <property type="entry name" value="Peptidase_M48_N"/>
    <property type="match status" value="1"/>
</dbReference>
<feature type="binding site" evidence="14">
    <location>
        <position position="269"/>
    </location>
    <ligand>
        <name>Zn(2+)</name>
        <dbReference type="ChEBI" id="CHEBI:29105"/>
        <note>catalytic</note>
    </ligand>
</feature>
<dbReference type="PANTHER" id="PTHR10120">
    <property type="entry name" value="CAAX PRENYL PROTEASE 1"/>
    <property type="match status" value="1"/>
</dbReference>
<dbReference type="RefSeq" id="XP_024331302.1">
    <property type="nucleotide sequence ID" value="XM_024474300.1"/>
</dbReference>
<feature type="domain" description="CAAX prenyl protease 1 N-terminal" evidence="17">
    <location>
        <begin position="34"/>
        <end position="196"/>
    </location>
</feature>
<keyword evidence="8 15" id="KW-1133">Transmembrane helix</keyword>
<comment type="subcellular location">
    <subcellularLocation>
        <location evidence="1 15">Endoplasmic reticulum membrane</location>
        <topology evidence="1 15">Multi-pass membrane protein</topology>
    </subcellularLocation>
</comment>
<keyword evidence="4 14" id="KW-0479">Metal-binding</keyword>
<dbReference type="AlphaFoldDB" id="A0A0F9WFQ6"/>
<dbReference type="Gene3D" id="3.30.2010.10">
    <property type="entry name" value="Metalloproteases ('zincins'), catalytic domain"/>
    <property type="match status" value="1"/>
</dbReference>
<feature type="active site" evidence="13">
    <location>
        <position position="270"/>
    </location>
</feature>